<dbReference type="InterPro" id="IPR052430">
    <property type="entry name" value="IVT-Associated"/>
</dbReference>
<evidence type="ECO:0000313" key="7">
    <source>
        <dbReference type="EMBL" id="EAM50600.1"/>
    </source>
</evidence>
<evidence type="ECO:0000256" key="4">
    <source>
        <dbReference type="ARBA" id="ARBA00022989"/>
    </source>
</evidence>
<dbReference type="PANTHER" id="PTHR47804">
    <property type="entry name" value="60S RIBOSOMAL PROTEIN L19"/>
    <property type="match status" value="1"/>
</dbReference>
<reference evidence="7" key="1">
    <citation type="submission" date="2004-02" db="EMBL/GenBank/DDBJ databases">
        <authorList>
            <consortium name="DOE Joint Genome Institute"/>
        </authorList>
    </citation>
    <scope>NUCLEOTIDE SEQUENCE [LARGE SCALE GENOMIC DNA]</scope>
    <source>
        <strain evidence="7">WH 8501</strain>
    </source>
</reference>
<keyword evidence="5 6" id="KW-0472">Membrane</keyword>
<comment type="caution">
    <text evidence="7">The sequence shown here is derived from an EMBL/GenBank/DDBJ whole genome shotgun (WGS) entry which is preliminary data.</text>
</comment>
<feature type="transmembrane region" description="Helical" evidence="6">
    <location>
        <begin position="100"/>
        <end position="116"/>
    </location>
</feature>
<evidence type="ECO:0008006" key="9">
    <source>
        <dbReference type="Google" id="ProtNLM"/>
    </source>
</evidence>
<gene>
    <name evidence="7" type="ORF">CwatDRAFT_3455</name>
</gene>
<sequence>MNSNIYIIKLALGAALAFAIGNAVHTRNMNYVLYGSILCIHPIAGDTISYVLDKLKSALLGTSFGMIVTVAFQGNSIISLPMGVITLVTAGYWFNLPKRLLSFAVIVTIIALSGSYSNEPFEYIGLRFWNIFLGSMVGIIVYIAFWPNRDVEKIDPAMSKIIASIGQLYQQIIDDYKQGKLIENTQERRQSINDITKEINDIESLIGNAGSEILLPFVDEALYQRRKSLIIHIKSLFRLVLNLGLNLEGGDNDNLHWRIQTELDNLITATNVTFETVSKTITPSSSFLLETPLDNLSELNQAISNRLTEISEEDIASSTINPSEIKRMSAAIYGLRAIASELQELTL</sequence>
<feature type="transmembrane region" description="Helical" evidence="6">
    <location>
        <begin position="128"/>
        <end position="146"/>
    </location>
</feature>
<organism evidence="7 8">
    <name type="scientific">Crocosphaera watsonii WH 8501</name>
    <dbReference type="NCBI Taxonomy" id="165597"/>
    <lineage>
        <taxon>Bacteria</taxon>
        <taxon>Bacillati</taxon>
        <taxon>Cyanobacteriota</taxon>
        <taxon>Cyanophyceae</taxon>
        <taxon>Oscillatoriophycideae</taxon>
        <taxon>Chroococcales</taxon>
        <taxon>Aphanothecaceae</taxon>
        <taxon>Crocosphaera</taxon>
    </lineage>
</organism>
<protein>
    <recommendedName>
        <fullName evidence="9">Integral membrane protein YccS N-terminal domain-containing protein</fullName>
    </recommendedName>
</protein>
<evidence type="ECO:0000256" key="2">
    <source>
        <dbReference type="ARBA" id="ARBA00022475"/>
    </source>
</evidence>
<evidence type="ECO:0000313" key="8">
    <source>
        <dbReference type="Proteomes" id="UP000003922"/>
    </source>
</evidence>
<keyword evidence="8" id="KW-1185">Reference proteome</keyword>
<dbReference type="EMBL" id="AADV02000021">
    <property type="protein sequence ID" value="EAM50600.1"/>
    <property type="molecule type" value="Genomic_DNA"/>
</dbReference>
<dbReference type="AlphaFoldDB" id="Q4C3A1"/>
<feature type="transmembrane region" description="Helical" evidence="6">
    <location>
        <begin position="33"/>
        <end position="52"/>
    </location>
</feature>
<feature type="transmembrane region" description="Helical" evidence="6">
    <location>
        <begin position="64"/>
        <end position="94"/>
    </location>
</feature>
<accession>Q4C3A1</accession>
<keyword evidence="3 6" id="KW-0812">Transmembrane</keyword>
<keyword evidence="4 6" id="KW-1133">Transmembrane helix</keyword>
<evidence type="ECO:0000256" key="1">
    <source>
        <dbReference type="ARBA" id="ARBA00004651"/>
    </source>
</evidence>
<reference evidence="7" key="2">
    <citation type="submission" date="2005-06" db="EMBL/GenBank/DDBJ databases">
        <title>Sequencing of the draft genome and assembly of Crocosphaera watsonii WH 8501.</title>
        <authorList>
            <consortium name="US DOE Joint Genome Institute (JGI-PGF)"/>
            <person name="Copeland A."/>
            <person name="Lucas S."/>
            <person name="Lapidus A."/>
            <person name="Barry K."/>
            <person name="Detter C."/>
            <person name="Glavina T."/>
            <person name="Hammon N."/>
            <person name="Israni S."/>
            <person name="Pitluck S."/>
            <person name="Richardson P."/>
        </authorList>
    </citation>
    <scope>NUCLEOTIDE SEQUENCE [LARGE SCALE GENOMIC DNA]</scope>
    <source>
        <strain evidence="7">WH 8501</strain>
    </source>
</reference>
<dbReference type="Pfam" id="PF06081">
    <property type="entry name" value="ArAE_1"/>
    <property type="match status" value="1"/>
</dbReference>
<evidence type="ECO:0000256" key="3">
    <source>
        <dbReference type="ARBA" id="ARBA00022692"/>
    </source>
</evidence>
<comment type="subcellular location">
    <subcellularLocation>
        <location evidence="1">Cell membrane</location>
        <topology evidence="1">Multi-pass membrane protein</topology>
    </subcellularLocation>
</comment>
<dbReference type="RefSeq" id="WP_007305699.1">
    <property type="nucleotide sequence ID" value="NZ_AADV02000021.1"/>
</dbReference>
<dbReference type="GO" id="GO:0005886">
    <property type="term" value="C:plasma membrane"/>
    <property type="evidence" value="ECO:0007669"/>
    <property type="project" value="UniProtKB-SubCell"/>
</dbReference>
<name>Q4C3A1_CROWT</name>
<dbReference type="PANTHER" id="PTHR47804:SF3">
    <property type="entry name" value="PROTEIN BRE4"/>
    <property type="match status" value="1"/>
</dbReference>
<reference evidence="7" key="3">
    <citation type="submission" date="2016-12" db="EMBL/GenBank/DDBJ databases">
        <title>Annotation of the draft genome assembly of Crocosphaera watsonii WH 8501.</title>
        <authorList>
            <consortium name="US DOE Joint Genome Institute (JGI-ORNL)"/>
            <person name="Larimer F."/>
            <person name="Land M."/>
        </authorList>
    </citation>
    <scope>NUCLEOTIDE SEQUENCE</scope>
    <source>
        <strain evidence="7">WH 8501</strain>
    </source>
</reference>
<keyword evidence="2" id="KW-1003">Cell membrane</keyword>
<dbReference type="Proteomes" id="UP000003922">
    <property type="component" value="Unassembled WGS sequence"/>
</dbReference>
<dbReference type="InterPro" id="IPR010343">
    <property type="entry name" value="ArAE_1"/>
</dbReference>
<dbReference type="KEGG" id="cwa:CwatDRAFT_3455"/>
<proteinExistence type="predicted"/>
<dbReference type="OrthoDB" id="10014854at2"/>
<evidence type="ECO:0000256" key="6">
    <source>
        <dbReference type="SAM" id="Phobius"/>
    </source>
</evidence>
<evidence type="ECO:0000256" key="5">
    <source>
        <dbReference type="ARBA" id="ARBA00023136"/>
    </source>
</evidence>